<dbReference type="GO" id="GO:0005524">
    <property type="term" value="F:ATP binding"/>
    <property type="evidence" value="ECO:0007669"/>
    <property type="project" value="UniProtKB-KW"/>
</dbReference>
<dbReference type="Gene3D" id="1.20.58.760">
    <property type="entry name" value="Peptidase M41"/>
    <property type="match status" value="1"/>
</dbReference>
<evidence type="ECO:0000313" key="3">
    <source>
        <dbReference type="EMBL" id="MES4991021.1"/>
    </source>
</evidence>
<proteinExistence type="inferred from homology"/>
<dbReference type="SUPFAM" id="SSF52540">
    <property type="entry name" value="P-loop containing nucleoside triphosphate hydrolases"/>
    <property type="match status" value="1"/>
</dbReference>
<organism evidence="3 4">
    <name type="scientific">Agrobacterium radiobacter</name>
    <dbReference type="NCBI Taxonomy" id="362"/>
    <lineage>
        <taxon>Bacteria</taxon>
        <taxon>Pseudomonadati</taxon>
        <taxon>Pseudomonadota</taxon>
        <taxon>Alphaproteobacteria</taxon>
        <taxon>Hyphomicrobiales</taxon>
        <taxon>Rhizobiaceae</taxon>
        <taxon>Rhizobium/Agrobacterium group</taxon>
        <taxon>Agrobacterium</taxon>
        <taxon>Agrobacterium tumefaciens complex</taxon>
    </lineage>
</organism>
<reference evidence="3 4" key="1">
    <citation type="submission" date="2024-06" db="EMBL/GenBank/DDBJ databases">
        <title>Genome sequencing of Agrobacterium spp. from tobacco in Serbia.</title>
        <authorList>
            <person name="Ilicic R.J."/>
            <person name="Studholme D.J."/>
            <person name="Jelusic A."/>
            <person name="Barac G."/>
            <person name="Bagi F."/>
            <person name="Popovic Milovanovic T."/>
        </authorList>
    </citation>
    <scope>NUCLEOTIDE SEQUENCE [LARGE SCALE GENOMIC DNA]</scope>
    <source>
        <strain evidence="3 4">DA1</strain>
    </source>
</reference>
<gene>
    <name evidence="3" type="ORF">ABVB70_11815</name>
</gene>
<evidence type="ECO:0000313" key="4">
    <source>
        <dbReference type="Proteomes" id="UP001438189"/>
    </source>
</evidence>
<evidence type="ECO:0000259" key="2">
    <source>
        <dbReference type="SMART" id="SM00382"/>
    </source>
</evidence>
<feature type="domain" description="AAA+ ATPase" evidence="2">
    <location>
        <begin position="241"/>
        <end position="380"/>
    </location>
</feature>
<dbReference type="InterPro" id="IPR037219">
    <property type="entry name" value="Peptidase_M41-like"/>
</dbReference>
<dbReference type="SUPFAM" id="SSF140990">
    <property type="entry name" value="FtsH protease domain-like"/>
    <property type="match status" value="1"/>
</dbReference>
<dbReference type="EMBL" id="JBETME010000004">
    <property type="protein sequence ID" value="MES4991021.1"/>
    <property type="molecule type" value="Genomic_DNA"/>
</dbReference>
<dbReference type="Pfam" id="PF00004">
    <property type="entry name" value="AAA"/>
    <property type="match status" value="1"/>
</dbReference>
<name>A0ABD5LGM3_AGRRD</name>
<comment type="similarity">
    <text evidence="1">Belongs to the AAA ATPase family.</text>
</comment>
<dbReference type="CDD" id="cd19481">
    <property type="entry name" value="RecA-like_protease"/>
    <property type="match status" value="1"/>
</dbReference>
<comment type="caution">
    <text evidence="3">The sequence shown here is derived from an EMBL/GenBank/DDBJ whole genome shotgun (WGS) entry which is preliminary data.</text>
</comment>
<dbReference type="Gene3D" id="1.10.8.60">
    <property type="match status" value="1"/>
</dbReference>
<dbReference type="InterPro" id="IPR003959">
    <property type="entry name" value="ATPase_AAA_core"/>
</dbReference>
<sequence length="649" mass="70386">MGTKPPLGRLGADQFQKIRRSPALFLACCCVARALRSQHLLRRGHPTIVVLIAEKAMNLSIYEKAAALLVIGRLPDWDNAKRKEALVHVIESEPRQRTPTQGSSDLLRCYGSIPVIVVLAKHRKDLPVELAAAADAVIDVPRPSPAHIVAARSLLGRNPIQAETAELLSGHDVMMLAPVLAKFSLTSEHARILHASMPSTVADGDPSLDDLPGFRDVKPWARSFAKDLERARTGEIAWSDLDRGILLHGPPGTGKTLFARALAKMCNIPLIATSVAKWQSKGHLGDLLAAMRSTFEMARNLQPSIVFLDELDSIGDRMKFSGDHVGYQTQVVNSLLECIDGIDGRQGIVVVGATNFPEAVDRALLRSGRIERHVRMDLPDADERAEILRFHLRATGDDRELGKIAADLRGWSGSDLEKLSREAKRLARAAGQPAGPTHVGEALPPLQTLPPPTARRVAVHESGHAVVALALEPSCRASVSMRRQFRTFSSDGPAQGVTRYFDAPADLETRESMEAQICRILAGTAAEEVLFGARSVGAGGSRGSDLHKATSIATRMVCSYGLGRGLSFLIEDDHPGIGWRDGITSAARREIDGILAEQLSRAKAIVRTRLGSVRALAEELLEREILEPDDVEAIVRGHLPEPSRNGCVR</sequence>
<dbReference type="PROSITE" id="PS00674">
    <property type="entry name" value="AAA"/>
    <property type="match status" value="1"/>
</dbReference>
<dbReference type="InterPro" id="IPR027417">
    <property type="entry name" value="P-loop_NTPase"/>
</dbReference>
<keyword evidence="1" id="KW-0547">Nucleotide-binding</keyword>
<dbReference type="Pfam" id="PF01434">
    <property type="entry name" value="Peptidase_M41"/>
    <property type="match status" value="1"/>
</dbReference>
<dbReference type="InterPro" id="IPR000642">
    <property type="entry name" value="Peptidase_M41"/>
</dbReference>
<dbReference type="PANTHER" id="PTHR23076:SF97">
    <property type="entry name" value="ATP-DEPENDENT ZINC METALLOPROTEASE YME1L1"/>
    <property type="match status" value="1"/>
</dbReference>
<dbReference type="SMART" id="SM00382">
    <property type="entry name" value="AAA"/>
    <property type="match status" value="1"/>
</dbReference>
<evidence type="ECO:0000256" key="1">
    <source>
        <dbReference type="RuleBase" id="RU003651"/>
    </source>
</evidence>
<dbReference type="AlphaFoldDB" id="A0ABD5LGM3"/>
<dbReference type="Proteomes" id="UP001438189">
    <property type="component" value="Unassembled WGS sequence"/>
</dbReference>
<dbReference type="RefSeq" id="WP_353574269.1">
    <property type="nucleotide sequence ID" value="NZ_JBETME010000004.1"/>
</dbReference>
<accession>A0ABD5LGM3</accession>
<keyword evidence="1" id="KW-0067">ATP-binding</keyword>
<dbReference type="PANTHER" id="PTHR23076">
    <property type="entry name" value="METALLOPROTEASE M41 FTSH"/>
    <property type="match status" value="1"/>
</dbReference>
<dbReference type="InterPro" id="IPR003593">
    <property type="entry name" value="AAA+_ATPase"/>
</dbReference>
<dbReference type="InterPro" id="IPR003960">
    <property type="entry name" value="ATPase_AAA_CS"/>
</dbReference>
<dbReference type="Gene3D" id="3.40.50.300">
    <property type="entry name" value="P-loop containing nucleotide triphosphate hydrolases"/>
    <property type="match status" value="1"/>
</dbReference>
<protein>
    <submittedName>
        <fullName evidence="3">AAA family ATPase</fullName>
    </submittedName>
</protein>